<evidence type="ECO:0000313" key="7">
    <source>
        <dbReference type="Proteomes" id="UP000234891"/>
    </source>
</evidence>
<feature type="modified residue" description="4-aspartylphosphate" evidence="3">
    <location>
        <position position="58"/>
    </location>
</feature>
<reference evidence="6 7" key="1">
    <citation type="journal article" date="2017" name="Genome Med.">
        <title>A novel Ruminococcus gnavus clade enriched in inflammatory bowel disease patients.</title>
        <authorList>
            <person name="Hall A.B."/>
            <person name="Yassour M."/>
            <person name="Sauk J."/>
            <person name="Garner A."/>
            <person name="Jiang X."/>
            <person name="Arthur T."/>
            <person name="Lagoudas G.K."/>
            <person name="Vatanen T."/>
            <person name="Fornelos N."/>
            <person name="Wilson R."/>
            <person name="Bertha M."/>
            <person name="Cohen M."/>
            <person name="Garber J."/>
            <person name="Khalili H."/>
            <person name="Gevers D."/>
            <person name="Ananthakrishnan A.N."/>
            <person name="Kugathasan S."/>
            <person name="Lander E.S."/>
            <person name="Blainey P."/>
            <person name="Vlamakis H."/>
            <person name="Xavier R.J."/>
            <person name="Huttenhower C."/>
        </authorList>
    </citation>
    <scope>NUCLEOTIDE SEQUENCE [LARGE SCALE GENOMIC DNA]</scope>
    <source>
        <strain evidence="6 7">RJX1124</strain>
    </source>
</reference>
<dbReference type="RefSeq" id="WP_101871355.1">
    <property type="nucleotide sequence ID" value="NZ_NIHS01000034.1"/>
</dbReference>
<gene>
    <name evidence="6" type="ORF">CDL26_14195</name>
</gene>
<name>A0A2N5P5N6_MEDGN</name>
<keyword evidence="6" id="KW-0238">DNA-binding</keyword>
<dbReference type="GO" id="GO:0003677">
    <property type="term" value="F:DNA binding"/>
    <property type="evidence" value="ECO:0007669"/>
    <property type="project" value="UniProtKB-KW"/>
</dbReference>
<dbReference type="PROSITE" id="PS50930">
    <property type="entry name" value="HTH_LYTTR"/>
    <property type="match status" value="1"/>
</dbReference>
<dbReference type="CDD" id="cd00156">
    <property type="entry name" value="REC"/>
    <property type="match status" value="1"/>
</dbReference>
<dbReference type="Gene3D" id="2.40.50.1020">
    <property type="entry name" value="LytTr DNA-binding domain"/>
    <property type="match status" value="1"/>
</dbReference>
<feature type="domain" description="Response regulatory" evidence="4">
    <location>
        <begin position="3"/>
        <end position="123"/>
    </location>
</feature>
<evidence type="ECO:0000256" key="2">
    <source>
        <dbReference type="ARBA" id="ARBA00024867"/>
    </source>
</evidence>
<feature type="domain" description="HTH LytTR-type" evidence="5">
    <location>
        <begin position="134"/>
        <end position="237"/>
    </location>
</feature>
<dbReference type="EMBL" id="NIHS01000034">
    <property type="protein sequence ID" value="PLT70457.1"/>
    <property type="molecule type" value="Genomic_DNA"/>
</dbReference>
<dbReference type="Pfam" id="PF00072">
    <property type="entry name" value="Response_reg"/>
    <property type="match status" value="1"/>
</dbReference>
<dbReference type="Pfam" id="PF04397">
    <property type="entry name" value="LytTR"/>
    <property type="match status" value="1"/>
</dbReference>
<sequence length="244" mass="28423">MIKVGLCDDIADYNKKMENYIERYGNENHIKVKITAYGSGSQLLLNFQKRKFDIIFLDVSMPELDGFETAERIRSIDENVVIVFCTSFYTISNAGKGFEVDAEDFLSKPLLYKKVEHLLNKVYKKKLLCAEEKLFLKCQDGLITLQLSDIIYIQVRNKILILHTVKGEIQSSQRMRELGERLSRKLFFRCHNSYIVNFDYVEGLKNDSVLVKDKDQQLKEIPVSKYKKEELMKALAIYVGKHLE</sequence>
<comment type="function">
    <text evidence="2">May play the central regulatory role in sporulation. It may be an element of the effector pathway responsible for the activation of sporulation genes in response to nutritional stress. Spo0A may act in concert with spo0H (a sigma factor) to control the expression of some genes that are critical to the sporulation process.</text>
</comment>
<dbReference type="InterPro" id="IPR001789">
    <property type="entry name" value="Sig_transdc_resp-reg_receiver"/>
</dbReference>
<dbReference type="Proteomes" id="UP000234891">
    <property type="component" value="Unassembled WGS sequence"/>
</dbReference>
<proteinExistence type="predicted"/>
<dbReference type="SUPFAM" id="SSF52172">
    <property type="entry name" value="CheY-like"/>
    <property type="match status" value="1"/>
</dbReference>
<dbReference type="SMART" id="SM00850">
    <property type="entry name" value="LytTR"/>
    <property type="match status" value="1"/>
</dbReference>
<dbReference type="AlphaFoldDB" id="A0A2N5P5N6"/>
<evidence type="ECO:0000259" key="4">
    <source>
        <dbReference type="PROSITE" id="PS50110"/>
    </source>
</evidence>
<dbReference type="SMART" id="SM00448">
    <property type="entry name" value="REC"/>
    <property type="match status" value="1"/>
</dbReference>
<protein>
    <recommendedName>
        <fullName evidence="1">Stage 0 sporulation protein A homolog</fullName>
    </recommendedName>
</protein>
<comment type="caution">
    <text evidence="6">The sequence shown here is derived from an EMBL/GenBank/DDBJ whole genome shotgun (WGS) entry which is preliminary data.</text>
</comment>
<dbReference type="PANTHER" id="PTHR37299:SF1">
    <property type="entry name" value="STAGE 0 SPORULATION PROTEIN A HOMOLOG"/>
    <property type="match status" value="1"/>
</dbReference>
<evidence type="ECO:0000256" key="3">
    <source>
        <dbReference type="PROSITE-ProRule" id="PRU00169"/>
    </source>
</evidence>
<dbReference type="PANTHER" id="PTHR37299">
    <property type="entry name" value="TRANSCRIPTIONAL REGULATOR-RELATED"/>
    <property type="match status" value="1"/>
</dbReference>
<evidence type="ECO:0000259" key="5">
    <source>
        <dbReference type="PROSITE" id="PS50930"/>
    </source>
</evidence>
<dbReference type="Gene3D" id="3.40.50.2300">
    <property type="match status" value="1"/>
</dbReference>
<dbReference type="InterPro" id="IPR011006">
    <property type="entry name" value="CheY-like_superfamily"/>
</dbReference>
<dbReference type="InterPro" id="IPR007492">
    <property type="entry name" value="LytTR_DNA-bd_dom"/>
</dbReference>
<dbReference type="GO" id="GO:0000156">
    <property type="term" value="F:phosphorelay response regulator activity"/>
    <property type="evidence" value="ECO:0007669"/>
    <property type="project" value="InterPro"/>
</dbReference>
<evidence type="ECO:0000313" key="6">
    <source>
        <dbReference type="EMBL" id="PLT70457.1"/>
    </source>
</evidence>
<accession>A0A2N5P5N6</accession>
<evidence type="ECO:0000256" key="1">
    <source>
        <dbReference type="ARBA" id="ARBA00018672"/>
    </source>
</evidence>
<dbReference type="PROSITE" id="PS50110">
    <property type="entry name" value="RESPONSE_REGULATORY"/>
    <property type="match status" value="1"/>
</dbReference>
<keyword evidence="3" id="KW-0597">Phosphoprotein</keyword>
<dbReference type="InterPro" id="IPR046947">
    <property type="entry name" value="LytR-like"/>
</dbReference>
<organism evidence="6 7">
    <name type="scientific">Mediterraneibacter gnavus</name>
    <name type="common">Ruminococcus gnavus</name>
    <dbReference type="NCBI Taxonomy" id="33038"/>
    <lineage>
        <taxon>Bacteria</taxon>
        <taxon>Bacillati</taxon>
        <taxon>Bacillota</taxon>
        <taxon>Clostridia</taxon>
        <taxon>Lachnospirales</taxon>
        <taxon>Lachnospiraceae</taxon>
        <taxon>Mediterraneibacter</taxon>
    </lineage>
</organism>